<feature type="region of interest" description="Disordered" evidence="1">
    <location>
        <begin position="24"/>
        <end position="48"/>
    </location>
</feature>
<proteinExistence type="predicted"/>
<evidence type="ECO:0000313" key="3">
    <source>
        <dbReference type="Proteomes" id="UP000196560"/>
    </source>
</evidence>
<feature type="compositionally biased region" description="Acidic residues" evidence="1">
    <location>
        <begin position="31"/>
        <end position="46"/>
    </location>
</feature>
<keyword evidence="3" id="KW-1185">Reference proteome</keyword>
<name>A0A1Y3U537_9ACTN</name>
<sequence>MEAITRRGLVGAGMFMGMTALAGCGSQAPEPVEEDTESIEEPEPQESELTPEQLAIMEDGEPLSEAAISANCALSQGFATSDGYWDYICGGAGIYRLRPDGSELERVWEGDDFHTANDLCATGGALYFAGCNVDGRNADTIFRMDTDSLDTEGIRSFPEGSASGLDLVLAVIGGRVFFADSHYDDNGATVFSTALDGSDERELWSTVRSLPTYAFTEDAIWCAAGGADDPAIERFDLASLAAETLLDSSSGLTSVNRIVAIDDAIYFDAGLNGEPGIFKLEAGGEPVHVSSNHLLGAAGGYLYAYGSPGERSLDVNYTFTRIDLATNEEVPFDYPEPYNTHNSSFQFYGFDSRLLINVGDRAYVVSPEGETLFQYTFAPEG</sequence>
<dbReference type="SUPFAM" id="SSF63825">
    <property type="entry name" value="YWTD domain"/>
    <property type="match status" value="1"/>
</dbReference>
<protein>
    <recommendedName>
        <fullName evidence="4">DUF5050 domain-containing protein</fullName>
    </recommendedName>
</protein>
<accession>A0A1Y3U537</accession>
<comment type="caution">
    <text evidence="2">The sequence shown here is derived from an EMBL/GenBank/DDBJ whole genome shotgun (WGS) entry which is preliminary data.</text>
</comment>
<evidence type="ECO:0000313" key="2">
    <source>
        <dbReference type="EMBL" id="OUN42338.1"/>
    </source>
</evidence>
<evidence type="ECO:0008006" key="4">
    <source>
        <dbReference type="Google" id="ProtNLM"/>
    </source>
</evidence>
<gene>
    <name evidence="2" type="ORF">B5G21_07700</name>
</gene>
<dbReference type="AlphaFoldDB" id="A0A1Y3U537"/>
<evidence type="ECO:0000256" key="1">
    <source>
        <dbReference type="SAM" id="MobiDB-lite"/>
    </source>
</evidence>
<dbReference type="RefSeq" id="WP_087186703.1">
    <property type="nucleotide sequence ID" value="NZ_NFHO01000008.1"/>
</dbReference>
<reference evidence="3" key="1">
    <citation type="submission" date="2017-04" db="EMBL/GenBank/DDBJ databases">
        <title>Function of individual gut microbiota members based on whole genome sequencing of pure cultures obtained from chicken caecum.</title>
        <authorList>
            <person name="Medvecky M."/>
            <person name="Cejkova D."/>
            <person name="Polansky O."/>
            <person name="Karasova D."/>
            <person name="Kubasova T."/>
            <person name="Cizek A."/>
            <person name="Rychlik I."/>
        </authorList>
    </citation>
    <scope>NUCLEOTIDE SEQUENCE [LARGE SCALE GENOMIC DNA]</scope>
    <source>
        <strain evidence="3">An70</strain>
    </source>
</reference>
<organism evidence="2 3">
    <name type="scientific">Enorma massiliensis</name>
    <dbReference type="NCBI Taxonomy" id="1472761"/>
    <lineage>
        <taxon>Bacteria</taxon>
        <taxon>Bacillati</taxon>
        <taxon>Actinomycetota</taxon>
        <taxon>Coriobacteriia</taxon>
        <taxon>Coriobacteriales</taxon>
        <taxon>Coriobacteriaceae</taxon>
        <taxon>Enorma</taxon>
    </lineage>
</organism>
<dbReference type="PROSITE" id="PS51257">
    <property type="entry name" value="PROKAR_LIPOPROTEIN"/>
    <property type="match status" value="1"/>
</dbReference>
<dbReference type="EMBL" id="NFHO01000008">
    <property type="protein sequence ID" value="OUN42338.1"/>
    <property type="molecule type" value="Genomic_DNA"/>
</dbReference>
<dbReference type="Proteomes" id="UP000196560">
    <property type="component" value="Unassembled WGS sequence"/>
</dbReference>